<dbReference type="GO" id="GO:1901858">
    <property type="term" value="P:regulation of mitochondrial DNA metabolic process"/>
    <property type="evidence" value="ECO:0007669"/>
    <property type="project" value="TreeGrafter"/>
</dbReference>
<dbReference type="GO" id="GO:0016020">
    <property type="term" value="C:membrane"/>
    <property type="evidence" value="ECO:0007669"/>
    <property type="project" value="UniProtKB-SubCell"/>
</dbReference>
<keyword evidence="4 7" id="KW-1133">Transmembrane helix</keyword>
<gene>
    <name evidence="8" type="ORF">SNE40_006307</name>
</gene>
<evidence type="ECO:0000256" key="1">
    <source>
        <dbReference type="ARBA" id="ARBA00004141"/>
    </source>
</evidence>
<dbReference type="GO" id="GO:0015267">
    <property type="term" value="F:channel activity"/>
    <property type="evidence" value="ECO:0007669"/>
    <property type="project" value="TreeGrafter"/>
</dbReference>
<dbReference type="Proteomes" id="UP001347796">
    <property type="component" value="Unassembled WGS sequence"/>
</dbReference>
<evidence type="ECO:0000313" key="8">
    <source>
        <dbReference type="EMBL" id="KAK6187059.1"/>
    </source>
</evidence>
<dbReference type="PANTHER" id="PTHR11266">
    <property type="entry name" value="PEROXISOMAL MEMBRANE PROTEIN 2, PXMP2 MPV17"/>
    <property type="match status" value="1"/>
</dbReference>
<dbReference type="PANTHER" id="PTHR11266:SF17">
    <property type="entry name" value="PROTEIN MPV17"/>
    <property type="match status" value="1"/>
</dbReference>
<feature type="transmembrane region" description="Helical" evidence="7">
    <location>
        <begin position="94"/>
        <end position="111"/>
    </location>
</feature>
<evidence type="ECO:0000256" key="5">
    <source>
        <dbReference type="ARBA" id="ARBA00023136"/>
    </source>
</evidence>
<dbReference type="InterPro" id="IPR007248">
    <property type="entry name" value="Mpv17_PMP22"/>
</dbReference>
<comment type="subcellular location">
    <subcellularLocation>
        <location evidence="1">Membrane</location>
        <topology evidence="1">Multi-pass membrane protein</topology>
    </subcellularLocation>
</comment>
<evidence type="ECO:0000256" key="6">
    <source>
        <dbReference type="ARBA" id="ARBA00049743"/>
    </source>
</evidence>
<evidence type="ECO:0000256" key="7">
    <source>
        <dbReference type="RuleBase" id="RU363053"/>
    </source>
</evidence>
<evidence type="ECO:0000256" key="3">
    <source>
        <dbReference type="ARBA" id="ARBA00022692"/>
    </source>
</evidence>
<dbReference type="Pfam" id="PF04117">
    <property type="entry name" value="Mpv17_PMP22"/>
    <property type="match status" value="1"/>
</dbReference>
<organism evidence="8 9">
    <name type="scientific">Patella caerulea</name>
    <name type="common">Rayed Mediterranean limpet</name>
    <dbReference type="NCBI Taxonomy" id="87958"/>
    <lineage>
        <taxon>Eukaryota</taxon>
        <taxon>Metazoa</taxon>
        <taxon>Spiralia</taxon>
        <taxon>Lophotrochozoa</taxon>
        <taxon>Mollusca</taxon>
        <taxon>Gastropoda</taxon>
        <taxon>Patellogastropoda</taxon>
        <taxon>Patelloidea</taxon>
        <taxon>Patellidae</taxon>
        <taxon>Patella</taxon>
    </lineage>
</organism>
<dbReference type="EMBL" id="JAZGQO010000005">
    <property type="protein sequence ID" value="KAK6187059.1"/>
    <property type="molecule type" value="Genomic_DNA"/>
</dbReference>
<keyword evidence="5 7" id="KW-0472">Membrane</keyword>
<evidence type="ECO:0000313" key="9">
    <source>
        <dbReference type="Proteomes" id="UP001347796"/>
    </source>
</evidence>
<keyword evidence="3 7" id="KW-0812">Transmembrane</keyword>
<proteinExistence type="inferred from homology"/>
<accession>A0AAN8K216</accession>
<protein>
    <recommendedName>
        <fullName evidence="6">Mitochondrial inner membrane protein Mpv17</fullName>
    </recommendedName>
</protein>
<comment type="similarity">
    <text evidence="2 7">Belongs to the peroxisomal membrane protein PXMP2/4 family.</text>
</comment>
<evidence type="ECO:0000256" key="4">
    <source>
        <dbReference type="ARBA" id="ARBA00022989"/>
    </source>
</evidence>
<reference evidence="8 9" key="1">
    <citation type="submission" date="2024-01" db="EMBL/GenBank/DDBJ databases">
        <title>The genome of the rayed Mediterranean limpet Patella caerulea (Linnaeus, 1758).</title>
        <authorList>
            <person name="Anh-Thu Weber A."/>
            <person name="Halstead-Nussloch G."/>
        </authorList>
    </citation>
    <scope>NUCLEOTIDE SEQUENCE [LARGE SCALE GENOMIC DNA]</scope>
    <source>
        <strain evidence="8">AATW-2023a</strain>
        <tissue evidence="8">Whole specimen</tissue>
    </source>
</reference>
<evidence type="ECO:0000256" key="2">
    <source>
        <dbReference type="ARBA" id="ARBA00006824"/>
    </source>
</evidence>
<comment type="caution">
    <text evidence="8">The sequence shown here is derived from an EMBL/GenBank/DDBJ whole genome shotgun (WGS) entry which is preliminary data.</text>
</comment>
<dbReference type="GO" id="GO:0005739">
    <property type="term" value="C:mitochondrion"/>
    <property type="evidence" value="ECO:0007669"/>
    <property type="project" value="TreeGrafter"/>
</dbReference>
<feature type="transmembrane region" description="Helical" evidence="7">
    <location>
        <begin position="55"/>
        <end position="74"/>
    </location>
</feature>
<dbReference type="AlphaFoldDB" id="A0AAN8K216"/>
<keyword evidence="9" id="KW-1185">Reference proteome</keyword>
<name>A0AAN8K216_PATCE</name>
<sequence length="180" mass="20689">MTTLSTVWRWYLRSLQKYPTRTMATTTGTIMTSGDLISQLIIEKKQYEPVRSLRYLGFGLIFLGPIMRGWYLLLERLYAGTRLASLKMVVTDQLCFAPFVGFSFLTGMGLLKGDSVDDIKKTLNEIYFDILIANYQVWPAAQLINFYFVPLQHRVLVVNFVALGWNTYLAWKSEKSKSSS</sequence>